<dbReference type="EMBL" id="JBJUIK010000011">
    <property type="protein sequence ID" value="KAL3511818.1"/>
    <property type="molecule type" value="Genomic_DNA"/>
</dbReference>
<accession>A0ABD2Z213</accession>
<dbReference type="AlphaFoldDB" id="A0ABD2Z213"/>
<evidence type="ECO:0000256" key="3">
    <source>
        <dbReference type="ARBA" id="ARBA00023242"/>
    </source>
</evidence>
<feature type="compositionally biased region" description="Basic and acidic residues" evidence="4">
    <location>
        <begin position="42"/>
        <end position="62"/>
    </location>
</feature>
<dbReference type="Proteomes" id="UP001630127">
    <property type="component" value="Unassembled WGS sequence"/>
</dbReference>
<comment type="subcellular location">
    <subcellularLocation>
        <location evidence="1">Nucleus</location>
    </subcellularLocation>
</comment>
<dbReference type="PANTHER" id="PTHR16684">
    <property type="entry name" value="CENTROMERE PROTEIN C"/>
    <property type="match status" value="1"/>
</dbReference>
<evidence type="ECO:0000256" key="2">
    <source>
        <dbReference type="ARBA" id="ARBA00010291"/>
    </source>
</evidence>
<keyword evidence="6" id="KW-1185">Reference proteome</keyword>
<dbReference type="InterPro" id="IPR028386">
    <property type="entry name" value="CENP-C/Mif2/cnp3"/>
</dbReference>
<sequence length="211" mass="23976">MKSVALRRTEKLLDAEKAIVDGGSELLNSNFVEFAESMEIDKDAIAPERKEKTRERRPDLGRKQARFSLKPNTSKPSMSAELSLDIDQLEDPKEFFYAFEKVENAKREIQRQKGGTIDDSDKSNLSANTRQHRPSILGKSVSYKHRYASVLSESDDNLISSQDTLELDLLGAPSYESQRDTVDVDTVTEETDMASIWKLLMINNKDRKQSE</sequence>
<comment type="caution">
    <text evidence="5">The sequence shown here is derived from an EMBL/GenBank/DDBJ whole genome shotgun (WGS) entry which is preliminary data.</text>
</comment>
<proteinExistence type="inferred from homology"/>
<feature type="region of interest" description="Disordered" evidence="4">
    <location>
        <begin position="42"/>
        <end position="81"/>
    </location>
</feature>
<name>A0ABD2Z213_9GENT</name>
<evidence type="ECO:0000256" key="4">
    <source>
        <dbReference type="SAM" id="MobiDB-lite"/>
    </source>
</evidence>
<evidence type="ECO:0000313" key="6">
    <source>
        <dbReference type="Proteomes" id="UP001630127"/>
    </source>
</evidence>
<protein>
    <submittedName>
        <fullName evidence="5">Uncharacterized protein</fullName>
    </submittedName>
</protein>
<dbReference type="GO" id="GO:0005634">
    <property type="term" value="C:nucleus"/>
    <property type="evidence" value="ECO:0007669"/>
    <property type="project" value="UniProtKB-SubCell"/>
</dbReference>
<evidence type="ECO:0000256" key="1">
    <source>
        <dbReference type="ARBA" id="ARBA00004123"/>
    </source>
</evidence>
<reference evidence="5 6" key="1">
    <citation type="submission" date="2024-11" db="EMBL/GenBank/DDBJ databases">
        <title>A near-complete genome assembly of Cinchona calisaya.</title>
        <authorList>
            <person name="Lian D.C."/>
            <person name="Zhao X.W."/>
            <person name="Wei L."/>
        </authorList>
    </citation>
    <scope>NUCLEOTIDE SEQUENCE [LARGE SCALE GENOMIC DNA]</scope>
    <source>
        <tissue evidence="5">Nenye</tissue>
    </source>
</reference>
<comment type="similarity">
    <text evidence="2">Belongs to the CENP-C/MIF2 family.</text>
</comment>
<dbReference type="GO" id="GO:0000779">
    <property type="term" value="C:condensed chromosome, centromeric region"/>
    <property type="evidence" value="ECO:0007669"/>
    <property type="project" value="UniProtKB-ARBA"/>
</dbReference>
<gene>
    <name evidence="5" type="ORF">ACH5RR_024535</name>
</gene>
<dbReference type="PANTHER" id="PTHR16684:SF11">
    <property type="entry name" value="CENTROMERE PROTEIN C"/>
    <property type="match status" value="1"/>
</dbReference>
<evidence type="ECO:0000313" key="5">
    <source>
        <dbReference type="EMBL" id="KAL3511818.1"/>
    </source>
</evidence>
<keyword evidence="3" id="KW-0539">Nucleus</keyword>
<organism evidence="5 6">
    <name type="scientific">Cinchona calisaya</name>
    <dbReference type="NCBI Taxonomy" id="153742"/>
    <lineage>
        <taxon>Eukaryota</taxon>
        <taxon>Viridiplantae</taxon>
        <taxon>Streptophyta</taxon>
        <taxon>Embryophyta</taxon>
        <taxon>Tracheophyta</taxon>
        <taxon>Spermatophyta</taxon>
        <taxon>Magnoliopsida</taxon>
        <taxon>eudicotyledons</taxon>
        <taxon>Gunneridae</taxon>
        <taxon>Pentapetalae</taxon>
        <taxon>asterids</taxon>
        <taxon>lamiids</taxon>
        <taxon>Gentianales</taxon>
        <taxon>Rubiaceae</taxon>
        <taxon>Cinchonoideae</taxon>
        <taxon>Cinchoneae</taxon>
        <taxon>Cinchona</taxon>
    </lineage>
</organism>
<feature type="region of interest" description="Disordered" evidence="4">
    <location>
        <begin position="110"/>
        <end position="133"/>
    </location>
</feature>